<evidence type="ECO:0008006" key="15">
    <source>
        <dbReference type="Google" id="ProtNLM"/>
    </source>
</evidence>
<dbReference type="EMBL" id="LGCM01000058">
    <property type="protein sequence ID" value="KPL77993.1"/>
    <property type="molecule type" value="Genomic_DNA"/>
</dbReference>
<evidence type="ECO:0000256" key="2">
    <source>
        <dbReference type="ARBA" id="ARBA00007957"/>
    </source>
</evidence>
<keyword evidence="12" id="KW-0408">Iron</keyword>
<evidence type="ECO:0000256" key="10">
    <source>
        <dbReference type="ARBA" id="ARBA00023163"/>
    </source>
</evidence>
<dbReference type="Proteomes" id="UP000050501">
    <property type="component" value="Unassembled WGS sequence"/>
</dbReference>
<keyword evidence="9" id="KW-0238">DNA-binding</keyword>
<feature type="binding site" evidence="11">
    <location>
        <position position="141"/>
    </location>
    <ligand>
        <name>Zn(2+)</name>
        <dbReference type="ChEBI" id="CHEBI:29105"/>
    </ligand>
</feature>
<evidence type="ECO:0000256" key="7">
    <source>
        <dbReference type="ARBA" id="ARBA00022833"/>
    </source>
</evidence>
<comment type="cofactor">
    <cofactor evidence="11">
        <name>Zn(2+)</name>
        <dbReference type="ChEBI" id="CHEBI:29105"/>
    </cofactor>
    <text evidence="11">Binds 1 zinc ion per subunit.</text>
</comment>
<keyword evidence="5" id="KW-0678">Repressor</keyword>
<dbReference type="GO" id="GO:0008270">
    <property type="term" value="F:zinc ion binding"/>
    <property type="evidence" value="ECO:0007669"/>
    <property type="project" value="TreeGrafter"/>
</dbReference>
<protein>
    <recommendedName>
        <fullName evidence="15">Transcriptional repressor</fullName>
    </recommendedName>
</protein>
<dbReference type="AlphaFoldDB" id="A0A0P6X7N7"/>
<evidence type="ECO:0000256" key="11">
    <source>
        <dbReference type="PIRSR" id="PIRSR602481-1"/>
    </source>
</evidence>
<evidence type="ECO:0000256" key="3">
    <source>
        <dbReference type="ARBA" id="ARBA00011738"/>
    </source>
</evidence>
<dbReference type="SUPFAM" id="SSF46785">
    <property type="entry name" value="Winged helix' DNA-binding domain"/>
    <property type="match status" value="1"/>
</dbReference>
<dbReference type="PANTHER" id="PTHR33202">
    <property type="entry name" value="ZINC UPTAKE REGULATION PROTEIN"/>
    <property type="match status" value="1"/>
</dbReference>
<dbReference type="GO" id="GO:0005829">
    <property type="term" value="C:cytosol"/>
    <property type="evidence" value="ECO:0007669"/>
    <property type="project" value="TreeGrafter"/>
</dbReference>
<feature type="binding site" evidence="11">
    <location>
        <position position="101"/>
    </location>
    <ligand>
        <name>Zn(2+)</name>
        <dbReference type="ChEBI" id="CHEBI:29105"/>
    </ligand>
</feature>
<proteinExistence type="inferred from homology"/>
<dbReference type="Gene3D" id="3.30.1490.190">
    <property type="match status" value="1"/>
</dbReference>
<dbReference type="RefSeq" id="WP_062416851.1">
    <property type="nucleotide sequence ID" value="NZ_DF967974.1"/>
</dbReference>
<comment type="subcellular location">
    <subcellularLocation>
        <location evidence="1">Cytoplasm</location>
    </subcellularLocation>
</comment>
<comment type="similarity">
    <text evidence="2">Belongs to the Fur family.</text>
</comment>
<reference evidence="13 14" key="1">
    <citation type="submission" date="2015-07" db="EMBL/GenBank/DDBJ databases">
        <title>Genome sequence of Levilinea saccharolytica DSM 16555.</title>
        <authorList>
            <person name="Hemp J."/>
            <person name="Ward L.M."/>
            <person name="Pace L.A."/>
            <person name="Fischer W.W."/>
        </authorList>
    </citation>
    <scope>NUCLEOTIDE SEQUENCE [LARGE SCALE GENOMIC DNA]</scope>
    <source>
        <strain evidence="13 14">KIBI-1</strain>
    </source>
</reference>
<evidence type="ECO:0000256" key="9">
    <source>
        <dbReference type="ARBA" id="ARBA00023125"/>
    </source>
</evidence>
<keyword evidence="10" id="KW-0804">Transcription</keyword>
<evidence type="ECO:0000256" key="12">
    <source>
        <dbReference type="PIRSR" id="PIRSR602481-2"/>
    </source>
</evidence>
<dbReference type="GO" id="GO:0045892">
    <property type="term" value="P:negative regulation of DNA-templated transcription"/>
    <property type="evidence" value="ECO:0007669"/>
    <property type="project" value="TreeGrafter"/>
</dbReference>
<dbReference type="InterPro" id="IPR002481">
    <property type="entry name" value="FUR"/>
</dbReference>
<dbReference type="Gene3D" id="1.10.10.10">
    <property type="entry name" value="Winged helix-like DNA-binding domain superfamily/Winged helix DNA-binding domain"/>
    <property type="match status" value="1"/>
</dbReference>
<keyword evidence="14" id="KW-1185">Reference proteome</keyword>
<comment type="cofactor">
    <cofactor evidence="12">
        <name>Mn(2+)</name>
        <dbReference type="ChEBI" id="CHEBI:29035"/>
    </cofactor>
    <cofactor evidence="12">
        <name>Fe(2+)</name>
        <dbReference type="ChEBI" id="CHEBI:29033"/>
    </cofactor>
    <text evidence="12">Binds 1 Mn(2+) or Fe(2+) ion per subunit.</text>
</comment>
<feature type="binding site" evidence="12">
    <location>
        <position position="130"/>
    </location>
    <ligand>
        <name>Fe cation</name>
        <dbReference type="ChEBI" id="CHEBI:24875"/>
    </ligand>
</feature>
<sequence length="148" mass="16781">MKTATRADEWMTLLQREGYRQTAARRAIVEVILASQRALEPMEIFECGRKQYPGLGLVTVYRTLEKLEELGLVQRVHQPNGCNMVLRATQGHQHLLICTHCGQAVYFEGDDLHPLFERVAQGSGFDIQDHWLQLFGLCAACQKNPGEN</sequence>
<dbReference type="PANTHER" id="PTHR33202:SF2">
    <property type="entry name" value="FERRIC UPTAKE REGULATION PROTEIN"/>
    <property type="match status" value="1"/>
</dbReference>
<feature type="binding site" evidence="11">
    <location>
        <position position="138"/>
    </location>
    <ligand>
        <name>Zn(2+)</name>
        <dbReference type="ChEBI" id="CHEBI:29105"/>
    </ligand>
</feature>
<feature type="binding site" evidence="11">
    <location>
        <position position="98"/>
    </location>
    <ligand>
        <name>Zn(2+)</name>
        <dbReference type="ChEBI" id="CHEBI:29105"/>
    </ligand>
</feature>
<accession>A0A0P6X7N7</accession>
<comment type="caution">
    <text evidence="13">The sequence shown here is derived from an EMBL/GenBank/DDBJ whole genome shotgun (WGS) entry which is preliminary data.</text>
</comment>
<keyword evidence="6 11" id="KW-0479">Metal-binding</keyword>
<evidence type="ECO:0000256" key="5">
    <source>
        <dbReference type="ARBA" id="ARBA00022491"/>
    </source>
</evidence>
<comment type="subunit">
    <text evidence="3">Homodimer.</text>
</comment>
<dbReference type="Pfam" id="PF01475">
    <property type="entry name" value="FUR"/>
    <property type="match status" value="1"/>
</dbReference>
<dbReference type="InterPro" id="IPR036388">
    <property type="entry name" value="WH-like_DNA-bd_sf"/>
</dbReference>
<dbReference type="STRING" id="229921.ADN01_15620"/>
<evidence type="ECO:0000256" key="4">
    <source>
        <dbReference type="ARBA" id="ARBA00022490"/>
    </source>
</evidence>
<evidence type="ECO:0000256" key="1">
    <source>
        <dbReference type="ARBA" id="ARBA00004496"/>
    </source>
</evidence>
<dbReference type="GO" id="GO:1900376">
    <property type="term" value="P:regulation of secondary metabolite biosynthetic process"/>
    <property type="evidence" value="ECO:0007669"/>
    <property type="project" value="TreeGrafter"/>
</dbReference>
<keyword evidence="8" id="KW-0805">Transcription regulation</keyword>
<dbReference type="OrthoDB" id="8659436at2"/>
<evidence type="ECO:0000256" key="8">
    <source>
        <dbReference type="ARBA" id="ARBA00023015"/>
    </source>
</evidence>
<evidence type="ECO:0000313" key="13">
    <source>
        <dbReference type="EMBL" id="KPL77993.1"/>
    </source>
</evidence>
<keyword evidence="7 11" id="KW-0862">Zinc</keyword>
<organism evidence="13 14">
    <name type="scientific">Levilinea saccharolytica</name>
    <dbReference type="NCBI Taxonomy" id="229921"/>
    <lineage>
        <taxon>Bacteria</taxon>
        <taxon>Bacillati</taxon>
        <taxon>Chloroflexota</taxon>
        <taxon>Anaerolineae</taxon>
        <taxon>Anaerolineales</taxon>
        <taxon>Anaerolineaceae</taxon>
        <taxon>Levilinea</taxon>
    </lineage>
</organism>
<name>A0A0P6X7N7_9CHLR</name>
<dbReference type="InterPro" id="IPR043135">
    <property type="entry name" value="Fur_C"/>
</dbReference>
<dbReference type="InterPro" id="IPR036390">
    <property type="entry name" value="WH_DNA-bd_sf"/>
</dbReference>
<dbReference type="CDD" id="cd07153">
    <property type="entry name" value="Fur_like"/>
    <property type="match status" value="1"/>
</dbReference>
<evidence type="ECO:0000313" key="14">
    <source>
        <dbReference type="Proteomes" id="UP000050501"/>
    </source>
</evidence>
<evidence type="ECO:0000256" key="6">
    <source>
        <dbReference type="ARBA" id="ARBA00022723"/>
    </source>
</evidence>
<dbReference type="GO" id="GO:0003700">
    <property type="term" value="F:DNA-binding transcription factor activity"/>
    <property type="evidence" value="ECO:0007669"/>
    <property type="project" value="InterPro"/>
</dbReference>
<gene>
    <name evidence="13" type="ORF">ADN01_15620</name>
</gene>
<keyword evidence="4" id="KW-0963">Cytoplasm</keyword>
<dbReference type="GO" id="GO:0000976">
    <property type="term" value="F:transcription cis-regulatory region binding"/>
    <property type="evidence" value="ECO:0007669"/>
    <property type="project" value="TreeGrafter"/>
</dbReference>